<gene>
    <name evidence="1" type="ORF">MKS88_000622</name>
</gene>
<protein>
    <submittedName>
        <fullName evidence="1">Uncharacterized protein</fullName>
    </submittedName>
</protein>
<comment type="caution">
    <text evidence="1">The sequence shown here is derived from an EMBL/GenBank/DDBJ whole genome shotgun (WGS) entry which is preliminary data.</text>
</comment>
<name>A0ACB9YGF9_PLABR</name>
<reference evidence="1" key="1">
    <citation type="submission" date="2022-06" db="EMBL/GenBank/DDBJ databases">
        <title>The First Complete Genome of the Simian Malaria Parasite Plasmodium brasilianum.</title>
        <authorList>
            <person name="Bajic M."/>
            <person name="Ravishankar S."/>
        </authorList>
    </citation>
    <scope>NUCLEOTIDE SEQUENCE</scope>
    <source>
        <strain evidence="1">Bolivian I</strain>
    </source>
</reference>
<keyword evidence="2" id="KW-1185">Reference proteome</keyword>
<sequence length="287" mass="33885">MKQKIYFLIFIKIAIFIRSFWICHFFIDINTFNKSLDENYIIIGKLKEISYRLLSKCKKDRDSSIVNLIEKIPNNIVNEKKCISNSAKSFTTKNKPSNVNSLRSLTCQKQDIKNNSYILEKKKCSYIEKKIFKELDFENFLKNNKTISNRMYKKAMRKKYGLRIATPVLFFLLLLILMIVDISLGLSIKKSLLIALVEWDPLEVLKATWFLSIFQKVQNSDWFWKSPFWEVATSSTEVAKKNGLLGRLIGVPMYFLPFLILGVTFIFAILYYHKKVKKYENIKFKKR</sequence>
<evidence type="ECO:0000313" key="2">
    <source>
        <dbReference type="Proteomes" id="UP001056978"/>
    </source>
</evidence>
<evidence type="ECO:0000313" key="1">
    <source>
        <dbReference type="EMBL" id="KAI4840859.1"/>
    </source>
</evidence>
<dbReference type="Proteomes" id="UP001056978">
    <property type="component" value="Chromosome 2"/>
</dbReference>
<dbReference type="EMBL" id="CM043770">
    <property type="protein sequence ID" value="KAI4840859.1"/>
    <property type="molecule type" value="Genomic_DNA"/>
</dbReference>
<proteinExistence type="predicted"/>
<organism evidence="1 2">
    <name type="scientific">Plasmodium brasilianum</name>
    <dbReference type="NCBI Taxonomy" id="5824"/>
    <lineage>
        <taxon>Eukaryota</taxon>
        <taxon>Sar</taxon>
        <taxon>Alveolata</taxon>
        <taxon>Apicomplexa</taxon>
        <taxon>Aconoidasida</taxon>
        <taxon>Haemosporida</taxon>
        <taxon>Plasmodiidae</taxon>
        <taxon>Plasmodium</taxon>
        <taxon>Plasmodium (Plasmodium)</taxon>
    </lineage>
</organism>
<accession>A0ACB9YGF9</accession>